<reference evidence="2 3" key="1">
    <citation type="submission" date="2018-12" db="EMBL/GenBank/DDBJ databases">
        <title>Dyella dinghuensis sp. nov. DHOA06 and Dyella choica sp. nov. 4M-K27, isolated from forest soil.</title>
        <authorList>
            <person name="Qiu L.-H."/>
            <person name="Gao Z.-H."/>
        </authorList>
    </citation>
    <scope>NUCLEOTIDE SEQUENCE [LARGE SCALE GENOMIC DNA]</scope>
    <source>
        <strain evidence="2 3">4M-K27</strain>
    </source>
</reference>
<evidence type="ECO:0000313" key="2">
    <source>
        <dbReference type="EMBL" id="RUL79014.1"/>
    </source>
</evidence>
<feature type="transmembrane region" description="Helical" evidence="1">
    <location>
        <begin position="201"/>
        <end position="221"/>
    </location>
</feature>
<feature type="transmembrane region" description="Helical" evidence="1">
    <location>
        <begin position="176"/>
        <end position="195"/>
    </location>
</feature>
<accession>A0A432M9X8</accession>
<keyword evidence="1" id="KW-1133">Transmembrane helix</keyword>
<sequence>MPSANADAPIQCLTYTKTVKRPAGFDAHSWPKSLSAGGKDANSKIASDVNETLDELGWSWRCMSAHMIPKRIGGVGNNSNVRPWSVAFEQGEWEEKMEQGFNQEMEDANVGEDVTYKVETQDMGDDAAAEIVKSLSGDKNVHKERIKKIPLSVKGEVNDEEKINSAGSFPGAGSKALGAIGGIGALAGAAVGLGLGGLALAPVAAGALVGGAVLGGLGWLAGY</sequence>
<gene>
    <name evidence="2" type="ORF">EKH80_04235</name>
</gene>
<keyword evidence="1" id="KW-0472">Membrane</keyword>
<organism evidence="2 3">
    <name type="scientific">Dyella choica</name>
    <dbReference type="NCBI Taxonomy" id="1927959"/>
    <lineage>
        <taxon>Bacteria</taxon>
        <taxon>Pseudomonadati</taxon>
        <taxon>Pseudomonadota</taxon>
        <taxon>Gammaproteobacteria</taxon>
        <taxon>Lysobacterales</taxon>
        <taxon>Rhodanobacteraceae</taxon>
        <taxon>Dyella</taxon>
    </lineage>
</organism>
<comment type="caution">
    <text evidence="2">The sequence shown here is derived from an EMBL/GenBank/DDBJ whole genome shotgun (WGS) entry which is preliminary data.</text>
</comment>
<keyword evidence="3" id="KW-1185">Reference proteome</keyword>
<evidence type="ECO:0000256" key="1">
    <source>
        <dbReference type="SAM" id="Phobius"/>
    </source>
</evidence>
<dbReference type="RefSeq" id="WP_126683471.1">
    <property type="nucleotide sequence ID" value="NZ_RYYV01000002.1"/>
</dbReference>
<proteinExistence type="predicted"/>
<keyword evidence="1" id="KW-0812">Transmembrane</keyword>
<dbReference type="AlphaFoldDB" id="A0A432M9X8"/>
<name>A0A432M9X8_9GAMM</name>
<evidence type="ECO:0000313" key="3">
    <source>
        <dbReference type="Proteomes" id="UP000274358"/>
    </source>
</evidence>
<dbReference type="Proteomes" id="UP000274358">
    <property type="component" value="Unassembled WGS sequence"/>
</dbReference>
<protein>
    <submittedName>
        <fullName evidence="2">Uncharacterized protein</fullName>
    </submittedName>
</protein>
<dbReference type="EMBL" id="RYYV01000002">
    <property type="protein sequence ID" value="RUL79014.1"/>
    <property type="molecule type" value="Genomic_DNA"/>
</dbReference>